<dbReference type="EMBL" id="KN833841">
    <property type="protein sequence ID" value="KIK16985.1"/>
    <property type="molecule type" value="Genomic_DNA"/>
</dbReference>
<name>A0A0C9XX01_9AGAM</name>
<organism evidence="1 2">
    <name type="scientific">Pisolithus microcarpus 441</name>
    <dbReference type="NCBI Taxonomy" id="765257"/>
    <lineage>
        <taxon>Eukaryota</taxon>
        <taxon>Fungi</taxon>
        <taxon>Dikarya</taxon>
        <taxon>Basidiomycota</taxon>
        <taxon>Agaricomycotina</taxon>
        <taxon>Agaricomycetes</taxon>
        <taxon>Agaricomycetidae</taxon>
        <taxon>Boletales</taxon>
        <taxon>Sclerodermatineae</taxon>
        <taxon>Pisolithaceae</taxon>
        <taxon>Pisolithus</taxon>
    </lineage>
</organism>
<dbReference type="STRING" id="765257.A0A0C9XX01"/>
<dbReference type="HOGENOM" id="CLU_171994_0_0_1"/>
<accession>A0A0C9XX01</accession>
<protein>
    <submittedName>
        <fullName evidence="1">Uncharacterized protein</fullName>
    </submittedName>
</protein>
<proteinExistence type="predicted"/>
<gene>
    <name evidence="1" type="ORF">PISMIDRAFT_112295</name>
</gene>
<reference evidence="1 2" key="1">
    <citation type="submission" date="2014-04" db="EMBL/GenBank/DDBJ databases">
        <authorList>
            <consortium name="DOE Joint Genome Institute"/>
            <person name="Kuo A."/>
            <person name="Kohler A."/>
            <person name="Costa M.D."/>
            <person name="Nagy L.G."/>
            <person name="Floudas D."/>
            <person name="Copeland A."/>
            <person name="Barry K.W."/>
            <person name="Cichocki N."/>
            <person name="Veneault-Fourrey C."/>
            <person name="LaButti K."/>
            <person name="Lindquist E.A."/>
            <person name="Lipzen A."/>
            <person name="Lundell T."/>
            <person name="Morin E."/>
            <person name="Murat C."/>
            <person name="Sun H."/>
            <person name="Tunlid A."/>
            <person name="Henrissat B."/>
            <person name="Grigoriev I.V."/>
            <person name="Hibbett D.S."/>
            <person name="Martin F."/>
            <person name="Nordberg H.P."/>
            <person name="Cantor M.N."/>
            <person name="Hua S.X."/>
        </authorList>
    </citation>
    <scope>NUCLEOTIDE SEQUENCE [LARGE SCALE GENOMIC DNA]</scope>
    <source>
        <strain evidence="1 2">441</strain>
    </source>
</reference>
<dbReference type="Proteomes" id="UP000054018">
    <property type="component" value="Unassembled WGS sequence"/>
</dbReference>
<dbReference type="OrthoDB" id="2689466at2759"/>
<dbReference type="AlphaFoldDB" id="A0A0C9XX01"/>
<keyword evidence="2" id="KW-1185">Reference proteome</keyword>
<sequence length="84" mass="9604">MLAVLQNNCICEDALPHTYAFLLYNHAILCPQGMRYIDRIGNLHLCVSCHHALTSTPPRQPKNSIVNFQYYGHEQLPEDVHMAL</sequence>
<reference evidence="2" key="2">
    <citation type="submission" date="2015-01" db="EMBL/GenBank/DDBJ databases">
        <title>Evolutionary Origins and Diversification of the Mycorrhizal Mutualists.</title>
        <authorList>
            <consortium name="DOE Joint Genome Institute"/>
            <consortium name="Mycorrhizal Genomics Consortium"/>
            <person name="Kohler A."/>
            <person name="Kuo A."/>
            <person name="Nagy L.G."/>
            <person name="Floudas D."/>
            <person name="Copeland A."/>
            <person name="Barry K.W."/>
            <person name="Cichocki N."/>
            <person name="Veneault-Fourrey C."/>
            <person name="LaButti K."/>
            <person name="Lindquist E.A."/>
            <person name="Lipzen A."/>
            <person name="Lundell T."/>
            <person name="Morin E."/>
            <person name="Murat C."/>
            <person name="Riley R."/>
            <person name="Ohm R."/>
            <person name="Sun H."/>
            <person name="Tunlid A."/>
            <person name="Henrissat B."/>
            <person name="Grigoriev I.V."/>
            <person name="Hibbett D.S."/>
            <person name="Martin F."/>
        </authorList>
    </citation>
    <scope>NUCLEOTIDE SEQUENCE [LARGE SCALE GENOMIC DNA]</scope>
    <source>
        <strain evidence="2">441</strain>
    </source>
</reference>
<evidence type="ECO:0000313" key="2">
    <source>
        <dbReference type="Proteomes" id="UP000054018"/>
    </source>
</evidence>
<evidence type="ECO:0000313" key="1">
    <source>
        <dbReference type="EMBL" id="KIK16985.1"/>
    </source>
</evidence>